<dbReference type="Gene3D" id="3.40.50.10320">
    <property type="entry name" value="LmbE-like"/>
    <property type="match status" value="1"/>
</dbReference>
<gene>
    <name evidence="2" type="ORF">OG308_24555</name>
</gene>
<proteinExistence type="predicted"/>
<keyword evidence="1" id="KW-0862">Zinc</keyword>
<evidence type="ECO:0000256" key="1">
    <source>
        <dbReference type="ARBA" id="ARBA00022833"/>
    </source>
</evidence>
<evidence type="ECO:0000313" key="2">
    <source>
        <dbReference type="EMBL" id="WTY34472.1"/>
    </source>
</evidence>
<reference evidence="2 3" key="1">
    <citation type="submission" date="2022-10" db="EMBL/GenBank/DDBJ databases">
        <title>The complete genomes of actinobacterial strains from the NBC collection.</title>
        <authorList>
            <person name="Joergensen T.S."/>
            <person name="Alvarez Arevalo M."/>
            <person name="Sterndorff E.B."/>
            <person name="Faurdal D."/>
            <person name="Vuksanovic O."/>
            <person name="Mourched A.-S."/>
            <person name="Charusanti P."/>
            <person name="Shaw S."/>
            <person name="Blin K."/>
            <person name="Weber T."/>
        </authorList>
    </citation>
    <scope>NUCLEOTIDE SEQUENCE [LARGE SCALE GENOMIC DNA]</scope>
    <source>
        <strain evidence="2 3">NBC_01413</strain>
    </source>
</reference>
<dbReference type="InterPro" id="IPR003737">
    <property type="entry name" value="GlcNAc_PI_deacetylase-related"/>
</dbReference>
<dbReference type="Pfam" id="PF02585">
    <property type="entry name" value="PIG-L"/>
    <property type="match status" value="1"/>
</dbReference>
<dbReference type="PANTHER" id="PTHR12993:SF29">
    <property type="entry name" value="BLR3841 PROTEIN"/>
    <property type="match status" value="1"/>
</dbReference>
<evidence type="ECO:0000313" key="3">
    <source>
        <dbReference type="Proteomes" id="UP001621418"/>
    </source>
</evidence>
<dbReference type="PANTHER" id="PTHR12993">
    <property type="entry name" value="N-ACETYLGLUCOSAMINYL-PHOSPHATIDYLINOSITOL DE-N-ACETYLASE-RELATED"/>
    <property type="match status" value="1"/>
</dbReference>
<sequence>MVTRPLIDTQGPGADEGVWARWRASRPELPIHGWRHLVVVAPHPDDEVLGAGGLIAQLRSADIPVTLIAVTDGEASHPGSPTHTPAELAALRIEESQNAAYELATGAPMRLGMRDGGLAEQETELTDLLTYVLSHLGGPGVRCAATWRHDGHPDHEAVGRAAATACADTATELLEYPVWMWHWGSPEHPRVTSENARALPLSPSAVAAKARAMAQHRTQIRPLSDHPADRPVLPAHVLQRFTAPDEVFFQ</sequence>
<dbReference type="InterPro" id="IPR024078">
    <property type="entry name" value="LmbE-like_dom_sf"/>
</dbReference>
<dbReference type="Proteomes" id="UP001621418">
    <property type="component" value="Chromosome"/>
</dbReference>
<name>A0ABZ1N3P6_9NOCA</name>
<dbReference type="SUPFAM" id="SSF102588">
    <property type="entry name" value="LmbE-like"/>
    <property type="match status" value="1"/>
</dbReference>
<dbReference type="EMBL" id="CP109527">
    <property type="protein sequence ID" value="WTY34472.1"/>
    <property type="molecule type" value="Genomic_DNA"/>
</dbReference>
<dbReference type="GeneID" id="91377301"/>
<protein>
    <submittedName>
        <fullName evidence="2">PIG-L family deacetylase</fullName>
    </submittedName>
</protein>
<keyword evidence="3" id="KW-1185">Reference proteome</keyword>
<accession>A0ABZ1N3P6</accession>
<organism evidence="2 3">
    <name type="scientific">Nocardia salmonicida</name>
    <dbReference type="NCBI Taxonomy" id="53431"/>
    <lineage>
        <taxon>Bacteria</taxon>
        <taxon>Bacillati</taxon>
        <taxon>Actinomycetota</taxon>
        <taxon>Actinomycetes</taxon>
        <taxon>Mycobacteriales</taxon>
        <taxon>Nocardiaceae</taxon>
        <taxon>Nocardia</taxon>
    </lineage>
</organism>
<dbReference type="RefSeq" id="WP_328663175.1">
    <property type="nucleotide sequence ID" value="NZ_CP108014.1"/>
</dbReference>